<proteinExistence type="predicted"/>
<sequence>MRRTHAALRKALEAARSPGAALGDQELLLHCRGFCSALEKHHQGEELILFPALEATHPELATVLRALVEDHGLIAELLSAMGEALASDAPVVELERQLDGIGAIMESHFRYEERQLLGVLDTLELRADVGEVFGPVEVAGDIP</sequence>
<dbReference type="Gene3D" id="1.20.120.520">
    <property type="entry name" value="nmb1532 protein domain like"/>
    <property type="match status" value="1"/>
</dbReference>
<evidence type="ECO:0000313" key="2">
    <source>
        <dbReference type="EMBL" id="MBB2890677.1"/>
    </source>
</evidence>
<dbReference type="RefSeq" id="WP_246336152.1">
    <property type="nucleotide sequence ID" value="NZ_JACHVQ010000001.1"/>
</dbReference>
<dbReference type="InterPro" id="IPR012312">
    <property type="entry name" value="Hemerythrin-like"/>
</dbReference>
<organism evidence="2 3">
    <name type="scientific">Flexivirga oryzae</name>
    <dbReference type="NCBI Taxonomy" id="1794944"/>
    <lineage>
        <taxon>Bacteria</taxon>
        <taxon>Bacillati</taxon>
        <taxon>Actinomycetota</taxon>
        <taxon>Actinomycetes</taxon>
        <taxon>Micrococcales</taxon>
        <taxon>Dermacoccaceae</taxon>
        <taxon>Flexivirga</taxon>
    </lineage>
</organism>
<evidence type="ECO:0000313" key="3">
    <source>
        <dbReference type="Proteomes" id="UP000559182"/>
    </source>
</evidence>
<dbReference type="AlphaFoldDB" id="A0A839MZY6"/>
<name>A0A839MZY6_9MICO</name>
<comment type="caution">
    <text evidence="2">The sequence shown here is derived from an EMBL/GenBank/DDBJ whole genome shotgun (WGS) entry which is preliminary data.</text>
</comment>
<protein>
    <recommendedName>
        <fullName evidence="1">Hemerythrin-like domain-containing protein</fullName>
    </recommendedName>
</protein>
<evidence type="ECO:0000259" key="1">
    <source>
        <dbReference type="Pfam" id="PF01814"/>
    </source>
</evidence>
<dbReference type="Pfam" id="PF01814">
    <property type="entry name" value="Hemerythrin"/>
    <property type="match status" value="1"/>
</dbReference>
<accession>A0A839MZY6</accession>
<gene>
    <name evidence="2" type="ORF">FHU39_000661</name>
</gene>
<dbReference type="Proteomes" id="UP000559182">
    <property type="component" value="Unassembled WGS sequence"/>
</dbReference>
<feature type="domain" description="Hemerythrin-like" evidence="1">
    <location>
        <begin position="1"/>
        <end position="118"/>
    </location>
</feature>
<keyword evidence="3" id="KW-1185">Reference proteome</keyword>
<reference evidence="2 3" key="1">
    <citation type="submission" date="2020-08" db="EMBL/GenBank/DDBJ databases">
        <title>Sequencing the genomes of 1000 actinobacteria strains.</title>
        <authorList>
            <person name="Klenk H.-P."/>
        </authorList>
    </citation>
    <scope>NUCLEOTIDE SEQUENCE [LARGE SCALE GENOMIC DNA]</scope>
    <source>
        <strain evidence="2 3">DSM 105369</strain>
    </source>
</reference>
<dbReference type="EMBL" id="JACHVQ010000001">
    <property type="protein sequence ID" value="MBB2890677.1"/>
    <property type="molecule type" value="Genomic_DNA"/>
</dbReference>